<gene>
    <name evidence="1" type="ORF">B5F11_17415</name>
</gene>
<protein>
    <submittedName>
        <fullName evidence="1">Uncharacterized protein</fullName>
    </submittedName>
</protein>
<name>A0A1Y4E828_9FIRM</name>
<dbReference type="RefSeq" id="WP_087216625.1">
    <property type="nucleotide sequence ID" value="NZ_NFJJ01000010.1"/>
</dbReference>
<reference evidence="2" key="1">
    <citation type="submission" date="2017-04" db="EMBL/GenBank/DDBJ databases">
        <title>Function of individual gut microbiota members based on whole genome sequencing of pure cultures obtained from chicken caecum.</title>
        <authorList>
            <person name="Medvecky M."/>
            <person name="Cejkova D."/>
            <person name="Polansky O."/>
            <person name="Karasova D."/>
            <person name="Kubasova T."/>
            <person name="Cizek A."/>
            <person name="Rychlik I."/>
        </authorList>
    </citation>
    <scope>NUCLEOTIDE SEQUENCE [LARGE SCALE GENOMIC DNA]</scope>
    <source>
        <strain evidence="2">An175</strain>
    </source>
</reference>
<accession>A0A1Y4E828</accession>
<evidence type="ECO:0000313" key="1">
    <source>
        <dbReference type="EMBL" id="OUP67588.1"/>
    </source>
</evidence>
<organism evidence="1 2">
    <name type="scientific">Anaerotruncus colihominis</name>
    <dbReference type="NCBI Taxonomy" id="169435"/>
    <lineage>
        <taxon>Bacteria</taxon>
        <taxon>Bacillati</taxon>
        <taxon>Bacillota</taxon>
        <taxon>Clostridia</taxon>
        <taxon>Eubacteriales</taxon>
        <taxon>Oscillospiraceae</taxon>
        <taxon>Anaerotruncus</taxon>
    </lineage>
</organism>
<sequence>MFDLLSKLSTIHYTELDVDEILDKREMDSFDSEWVRVYQAIEDKKRDKNIDDTKDIREKAFMIVYQQSGCGELAGYISDDFGLVADSKLLNYSDMWLDKLIACYENAVIPCGKL</sequence>
<evidence type="ECO:0000313" key="2">
    <source>
        <dbReference type="Proteomes" id="UP000196386"/>
    </source>
</evidence>
<proteinExistence type="predicted"/>
<dbReference type="Proteomes" id="UP000196386">
    <property type="component" value="Unassembled WGS sequence"/>
</dbReference>
<comment type="caution">
    <text evidence="1">The sequence shown here is derived from an EMBL/GenBank/DDBJ whole genome shotgun (WGS) entry which is preliminary data.</text>
</comment>
<dbReference type="AlphaFoldDB" id="A0A1Y4E828"/>
<dbReference type="EMBL" id="NFKP01000030">
    <property type="protein sequence ID" value="OUP67588.1"/>
    <property type="molecule type" value="Genomic_DNA"/>
</dbReference>